<dbReference type="Proteomes" id="UP000224567">
    <property type="component" value="Unassembled WGS sequence"/>
</dbReference>
<dbReference type="EMBL" id="MLFT02000006">
    <property type="protein sequence ID" value="PHT45022.1"/>
    <property type="molecule type" value="Genomic_DNA"/>
</dbReference>
<dbReference type="AlphaFoldDB" id="A0A2G2WIH4"/>
<dbReference type="OrthoDB" id="1227250at2759"/>
<protein>
    <submittedName>
        <fullName evidence="1">Uncharacterized protein</fullName>
    </submittedName>
</protein>
<gene>
    <name evidence="1" type="ORF">CQW23_14180</name>
</gene>
<organism evidence="1 2">
    <name type="scientific">Capsicum baccatum</name>
    <name type="common">Peruvian pepper</name>
    <dbReference type="NCBI Taxonomy" id="33114"/>
    <lineage>
        <taxon>Eukaryota</taxon>
        <taxon>Viridiplantae</taxon>
        <taxon>Streptophyta</taxon>
        <taxon>Embryophyta</taxon>
        <taxon>Tracheophyta</taxon>
        <taxon>Spermatophyta</taxon>
        <taxon>Magnoliopsida</taxon>
        <taxon>eudicotyledons</taxon>
        <taxon>Gunneridae</taxon>
        <taxon>Pentapetalae</taxon>
        <taxon>asterids</taxon>
        <taxon>lamiids</taxon>
        <taxon>Solanales</taxon>
        <taxon>Solanaceae</taxon>
        <taxon>Solanoideae</taxon>
        <taxon>Capsiceae</taxon>
        <taxon>Capsicum</taxon>
    </lineage>
</organism>
<name>A0A2G2WIH4_CAPBA</name>
<reference evidence="2" key="2">
    <citation type="journal article" date="2017" name="J. Anim. Genet.">
        <title>Multiple reference genome sequences of hot pepper reveal the massive evolution of plant disease resistance genes by retroduplication.</title>
        <authorList>
            <person name="Kim S."/>
            <person name="Park J."/>
            <person name="Yeom S.-I."/>
            <person name="Kim Y.-M."/>
            <person name="Seo E."/>
            <person name="Kim K.-T."/>
            <person name="Kim M.-S."/>
            <person name="Lee J.M."/>
            <person name="Cheong K."/>
            <person name="Shin H.-S."/>
            <person name="Kim S.-B."/>
            <person name="Han K."/>
            <person name="Lee J."/>
            <person name="Park M."/>
            <person name="Lee H.-A."/>
            <person name="Lee H.-Y."/>
            <person name="Lee Y."/>
            <person name="Oh S."/>
            <person name="Lee J.H."/>
            <person name="Choi E."/>
            <person name="Choi E."/>
            <person name="Lee S.E."/>
            <person name="Jeon J."/>
            <person name="Kim H."/>
            <person name="Choi G."/>
            <person name="Song H."/>
            <person name="Lee J."/>
            <person name="Lee S.-C."/>
            <person name="Kwon J.-K."/>
            <person name="Lee H.-Y."/>
            <person name="Koo N."/>
            <person name="Hong Y."/>
            <person name="Kim R.W."/>
            <person name="Kang W.-H."/>
            <person name="Huh J.H."/>
            <person name="Kang B.-C."/>
            <person name="Yang T.-J."/>
            <person name="Lee Y.-H."/>
            <person name="Bennetzen J.L."/>
            <person name="Choi D."/>
        </authorList>
    </citation>
    <scope>NUCLEOTIDE SEQUENCE [LARGE SCALE GENOMIC DNA]</scope>
    <source>
        <strain evidence="2">cv. PBC81</strain>
    </source>
</reference>
<evidence type="ECO:0000313" key="2">
    <source>
        <dbReference type="Proteomes" id="UP000224567"/>
    </source>
</evidence>
<comment type="caution">
    <text evidence="1">The sequence shown here is derived from an EMBL/GenBank/DDBJ whole genome shotgun (WGS) entry which is preliminary data.</text>
</comment>
<keyword evidence="2" id="KW-1185">Reference proteome</keyword>
<accession>A0A2G2WIH4</accession>
<sequence length="108" mass="11724">MSMEDMMAKLVKGVEATNTGVTELEQQLSKLSATFNQRRAGTLHGDTLQNLRNDGSLKAITTRSGKVLDNLSKGKQVVDDLADNIVDAECEDAIEAEVSAYDVTPRCH</sequence>
<proteinExistence type="predicted"/>
<reference evidence="1 2" key="1">
    <citation type="journal article" date="2017" name="Genome Biol.">
        <title>New reference genome sequences of hot pepper reveal the massive evolution of plant disease-resistance genes by retroduplication.</title>
        <authorList>
            <person name="Kim S."/>
            <person name="Park J."/>
            <person name="Yeom S.I."/>
            <person name="Kim Y.M."/>
            <person name="Seo E."/>
            <person name="Kim K.T."/>
            <person name="Kim M.S."/>
            <person name="Lee J.M."/>
            <person name="Cheong K."/>
            <person name="Shin H.S."/>
            <person name="Kim S.B."/>
            <person name="Han K."/>
            <person name="Lee J."/>
            <person name="Park M."/>
            <person name="Lee H.A."/>
            <person name="Lee H.Y."/>
            <person name="Lee Y."/>
            <person name="Oh S."/>
            <person name="Lee J.H."/>
            <person name="Choi E."/>
            <person name="Choi E."/>
            <person name="Lee S.E."/>
            <person name="Jeon J."/>
            <person name="Kim H."/>
            <person name="Choi G."/>
            <person name="Song H."/>
            <person name="Lee J."/>
            <person name="Lee S.C."/>
            <person name="Kwon J.K."/>
            <person name="Lee H.Y."/>
            <person name="Koo N."/>
            <person name="Hong Y."/>
            <person name="Kim R.W."/>
            <person name="Kang W.H."/>
            <person name="Huh J.H."/>
            <person name="Kang B.C."/>
            <person name="Yang T.J."/>
            <person name="Lee Y.H."/>
            <person name="Bennetzen J.L."/>
            <person name="Choi D."/>
        </authorList>
    </citation>
    <scope>NUCLEOTIDE SEQUENCE [LARGE SCALE GENOMIC DNA]</scope>
    <source>
        <strain evidence="2">cv. PBC81</strain>
    </source>
</reference>
<evidence type="ECO:0000313" key="1">
    <source>
        <dbReference type="EMBL" id="PHT45022.1"/>
    </source>
</evidence>